<keyword evidence="3" id="KW-1185">Reference proteome</keyword>
<protein>
    <recommendedName>
        <fullName evidence="4">Secreted protein</fullName>
    </recommendedName>
</protein>
<evidence type="ECO:0000256" key="1">
    <source>
        <dbReference type="SAM" id="MobiDB-lite"/>
    </source>
</evidence>
<evidence type="ECO:0000313" key="2">
    <source>
        <dbReference type="EMBL" id="WUX51520.1"/>
    </source>
</evidence>
<accession>A0ABZ1ZYH5</accession>
<reference evidence="2" key="1">
    <citation type="submission" date="2022-10" db="EMBL/GenBank/DDBJ databases">
        <title>The complete genomes of actinobacterial strains from the NBC collection.</title>
        <authorList>
            <person name="Joergensen T.S."/>
            <person name="Alvarez Arevalo M."/>
            <person name="Sterndorff E.B."/>
            <person name="Faurdal D."/>
            <person name="Vuksanovic O."/>
            <person name="Mourched A.-S."/>
            <person name="Charusanti P."/>
            <person name="Shaw S."/>
            <person name="Blin K."/>
            <person name="Weber T."/>
        </authorList>
    </citation>
    <scope>NUCLEOTIDE SEQUENCE</scope>
    <source>
        <strain evidence="2">NBC_01432</strain>
    </source>
</reference>
<feature type="region of interest" description="Disordered" evidence="1">
    <location>
        <begin position="63"/>
        <end position="100"/>
    </location>
</feature>
<name>A0ABZ1ZYH5_STRNV</name>
<evidence type="ECO:0000313" key="3">
    <source>
        <dbReference type="Proteomes" id="UP001432209"/>
    </source>
</evidence>
<dbReference type="Proteomes" id="UP001432209">
    <property type="component" value="Chromosome"/>
</dbReference>
<proteinExistence type="predicted"/>
<feature type="compositionally biased region" description="Basic and acidic residues" evidence="1">
    <location>
        <begin position="63"/>
        <end position="82"/>
    </location>
</feature>
<gene>
    <name evidence="2" type="ORF">OG442_08220</name>
</gene>
<organism evidence="2 3">
    <name type="scientific">Streptomyces niveus</name>
    <name type="common">Streptomyces spheroides</name>
    <dbReference type="NCBI Taxonomy" id="193462"/>
    <lineage>
        <taxon>Bacteria</taxon>
        <taxon>Bacillati</taxon>
        <taxon>Actinomycetota</taxon>
        <taxon>Actinomycetes</taxon>
        <taxon>Kitasatosporales</taxon>
        <taxon>Streptomycetaceae</taxon>
        <taxon>Streptomyces</taxon>
    </lineage>
</organism>
<dbReference type="EMBL" id="CP109495">
    <property type="protein sequence ID" value="WUX51520.1"/>
    <property type="molecule type" value="Genomic_DNA"/>
</dbReference>
<sequence length="138" mass="14714">MFTAFRVSRPLRARRQMAGPERALWLAVLLLALLYTHGVNGHNAVAHASPLAAMSEVTASTDFADRDVTPAPHDGDEAEHGSESCASGQPPYRADVPAPRTTPLGLAELTRVHVPFRTLPSGAVAASGTWRDPAILRV</sequence>
<evidence type="ECO:0008006" key="4">
    <source>
        <dbReference type="Google" id="ProtNLM"/>
    </source>
</evidence>
<dbReference type="RefSeq" id="WP_329075183.1">
    <property type="nucleotide sequence ID" value="NZ_CP108849.2"/>
</dbReference>